<dbReference type="EC" id="1.11.1.26" evidence="4 16"/>
<dbReference type="PANTHER" id="PTHR10681">
    <property type="entry name" value="THIOREDOXIN PEROXIDASE"/>
    <property type="match status" value="1"/>
</dbReference>
<dbReference type="Pfam" id="PF10417">
    <property type="entry name" value="1-cysPrx_C"/>
    <property type="match status" value="1"/>
</dbReference>
<dbReference type="GO" id="GO:0045454">
    <property type="term" value="P:cell redox homeostasis"/>
    <property type="evidence" value="ECO:0007669"/>
    <property type="project" value="TreeGrafter"/>
</dbReference>
<dbReference type="PROSITE" id="PS51352">
    <property type="entry name" value="THIOREDOXIN_2"/>
    <property type="match status" value="1"/>
</dbReference>
<dbReference type="CDD" id="cd03015">
    <property type="entry name" value="PRX_Typ2cys"/>
    <property type="match status" value="1"/>
</dbReference>
<gene>
    <name evidence="18" type="ORF">VC03_06025</name>
</gene>
<dbReference type="GO" id="GO:0042744">
    <property type="term" value="P:hydrogen peroxide catabolic process"/>
    <property type="evidence" value="ECO:0007669"/>
    <property type="project" value="TreeGrafter"/>
</dbReference>
<dbReference type="Pfam" id="PF00578">
    <property type="entry name" value="AhpC-TSA"/>
    <property type="match status" value="1"/>
</dbReference>
<name>A0A0E3ZBX1_9FUSO</name>
<accession>A0A0E3ZBX1</accession>
<dbReference type="GO" id="GO:0006979">
    <property type="term" value="P:response to oxidative stress"/>
    <property type="evidence" value="ECO:0007669"/>
    <property type="project" value="UniProtKB-UniRule"/>
</dbReference>
<evidence type="ECO:0000256" key="8">
    <source>
        <dbReference type="ARBA" id="ARBA00022862"/>
    </source>
</evidence>
<dbReference type="FunFam" id="3.40.30.10:FF:000002">
    <property type="entry name" value="Alkyl hydroperoxide reductase C"/>
    <property type="match status" value="1"/>
</dbReference>
<dbReference type="InterPro" id="IPR017559">
    <property type="entry name" value="AhpC"/>
</dbReference>
<dbReference type="KEGG" id="sns:VC03_06025"/>
<keyword evidence="6 16" id="KW-0963">Cytoplasm</keyword>
<keyword evidence="8 16" id="KW-0049">Antioxidant</keyword>
<dbReference type="AlphaFoldDB" id="A0A0E3ZBX1"/>
<dbReference type="EMBL" id="CP011280">
    <property type="protein sequence ID" value="AKC96026.1"/>
    <property type="molecule type" value="Genomic_DNA"/>
</dbReference>
<dbReference type="STRING" id="187101.VC03_06025"/>
<sequence length="188" mass="21215">MAIIGKKLEDFTVNAYHNESLDVINFEKDILGSWSLFFFYPADFTFVCPTELEDLQDHYLEFKHLGFKVFSVSTDTHFCHKAWHDTSERINKIQYSMIGDKTGKLARMFDVYDEETGLANRGAFIVNPEGEIVACDITTDGVGREASEILRKATAAKFIAEHPGLVCPAKWKEGEETLKPGLDLVGKL</sequence>
<dbReference type="GO" id="GO:0033554">
    <property type="term" value="P:cellular response to stress"/>
    <property type="evidence" value="ECO:0007669"/>
    <property type="project" value="TreeGrafter"/>
</dbReference>
<keyword evidence="11 16" id="KW-0676">Redox-active center</keyword>
<dbReference type="InterPro" id="IPR013766">
    <property type="entry name" value="Thioredoxin_domain"/>
</dbReference>
<comment type="subcellular location">
    <subcellularLocation>
        <location evidence="1 16">Cytoplasm</location>
    </subcellularLocation>
</comment>
<evidence type="ECO:0000313" key="18">
    <source>
        <dbReference type="EMBL" id="AKC96026.1"/>
    </source>
</evidence>
<evidence type="ECO:0000256" key="4">
    <source>
        <dbReference type="ARBA" id="ARBA00013021"/>
    </source>
</evidence>
<comment type="similarity">
    <text evidence="2 16">Belongs to the peroxiredoxin family. AhpC/Prx1 subfamily.</text>
</comment>
<dbReference type="PANTHER" id="PTHR10681:SF121">
    <property type="entry name" value="ALKYL HYDROPEROXIDE REDUCTASE C"/>
    <property type="match status" value="1"/>
</dbReference>
<evidence type="ECO:0000256" key="16">
    <source>
        <dbReference type="RuleBase" id="RU366004"/>
    </source>
</evidence>
<organism evidence="18 19">
    <name type="scientific">Sneathia vaginalis</name>
    <dbReference type="NCBI Taxonomy" id="187101"/>
    <lineage>
        <taxon>Bacteria</taxon>
        <taxon>Fusobacteriati</taxon>
        <taxon>Fusobacteriota</taxon>
        <taxon>Fusobacteriia</taxon>
        <taxon>Fusobacteriales</taxon>
        <taxon>Leptotrichiaceae</taxon>
        <taxon>Sneathia</taxon>
    </lineage>
</organism>
<evidence type="ECO:0000256" key="13">
    <source>
        <dbReference type="ARBA" id="ARBA00032824"/>
    </source>
</evidence>
<evidence type="ECO:0000256" key="7">
    <source>
        <dbReference type="ARBA" id="ARBA00022559"/>
    </source>
</evidence>
<evidence type="ECO:0000313" key="19">
    <source>
        <dbReference type="Proteomes" id="UP000033103"/>
    </source>
</evidence>
<feature type="active site" description="Cysteine sulfenic acid (-SOH) intermediate; for peroxidase activity" evidence="15">
    <location>
        <position position="48"/>
    </location>
</feature>
<keyword evidence="10 16" id="KW-1015">Disulfide bond</keyword>
<feature type="domain" description="Thioredoxin" evidence="17">
    <location>
        <begin position="2"/>
        <end position="158"/>
    </location>
</feature>
<dbReference type="SUPFAM" id="SSF52833">
    <property type="entry name" value="Thioredoxin-like"/>
    <property type="match status" value="1"/>
</dbReference>
<comment type="subunit">
    <text evidence="3">Homodimer; disulfide-linked, upon oxidation. 5 homodimers assemble to form a ring-like decamer.</text>
</comment>
<dbReference type="InterPro" id="IPR019479">
    <property type="entry name" value="Peroxiredoxin_C"/>
</dbReference>
<evidence type="ECO:0000256" key="11">
    <source>
        <dbReference type="ARBA" id="ARBA00023284"/>
    </source>
</evidence>
<keyword evidence="9 16" id="KW-0560">Oxidoreductase</keyword>
<evidence type="ECO:0000256" key="3">
    <source>
        <dbReference type="ARBA" id="ARBA00011654"/>
    </source>
</evidence>
<keyword evidence="19" id="KW-1185">Reference proteome</keyword>
<evidence type="ECO:0000256" key="9">
    <source>
        <dbReference type="ARBA" id="ARBA00023002"/>
    </source>
</evidence>
<keyword evidence="7 16" id="KW-0575">Peroxidase</keyword>
<dbReference type="OrthoDB" id="9812811at2"/>
<dbReference type="InterPro" id="IPR024706">
    <property type="entry name" value="Peroxiredoxin_AhpC-typ"/>
</dbReference>
<dbReference type="PIRSF" id="PIRSF000239">
    <property type="entry name" value="AHPC"/>
    <property type="match status" value="1"/>
</dbReference>
<evidence type="ECO:0000256" key="12">
    <source>
        <dbReference type="ARBA" id="ARBA00032077"/>
    </source>
</evidence>
<evidence type="ECO:0000256" key="1">
    <source>
        <dbReference type="ARBA" id="ARBA00004496"/>
    </source>
</evidence>
<comment type="function">
    <text evidence="16">Thiol-specific peroxidase that catalyzes the reduction of hydrogen peroxide and organic hydroperoxides to water and alcohols, respectively. Plays a role in cell protection against oxidative stress by detoxifying peroxides.</text>
</comment>
<dbReference type="Gene3D" id="3.40.30.10">
    <property type="entry name" value="Glutaredoxin"/>
    <property type="match status" value="1"/>
</dbReference>
<dbReference type="InterPro" id="IPR036249">
    <property type="entry name" value="Thioredoxin-like_sf"/>
</dbReference>
<dbReference type="GO" id="GO:0005829">
    <property type="term" value="C:cytosol"/>
    <property type="evidence" value="ECO:0007669"/>
    <property type="project" value="TreeGrafter"/>
</dbReference>
<evidence type="ECO:0000256" key="6">
    <source>
        <dbReference type="ARBA" id="ARBA00022490"/>
    </source>
</evidence>
<reference evidence="18 19" key="1">
    <citation type="journal article" date="2012" name="BMC Genomics">
        <title>Genomic sequence analysis and characterization of Sneathia amnii sp. nov.</title>
        <authorList>
            <consortium name="Vaginal Microbiome Consortium (additional members)"/>
            <person name="Harwich M.D.Jr."/>
            <person name="Serrano M.G."/>
            <person name="Fettweis J.M."/>
            <person name="Alves J.M."/>
            <person name="Reimers M.A."/>
            <person name="Buck G.A."/>
            <person name="Jefferson K.K."/>
        </authorList>
    </citation>
    <scope>NUCLEOTIDE SEQUENCE [LARGE SCALE GENOMIC DNA]</scope>
    <source>
        <strain evidence="18 19">SN35</strain>
    </source>
</reference>
<evidence type="ECO:0000256" key="10">
    <source>
        <dbReference type="ARBA" id="ARBA00023157"/>
    </source>
</evidence>
<proteinExistence type="inferred from homology"/>
<dbReference type="NCBIfam" id="TIGR03137">
    <property type="entry name" value="AhpC"/>
    <property type="match status" value="1"/>
</dbReference>
<dbReference type="HOGENOM" id="CLU_042529_21_3_0"/>
<dbReference type="GO" id="GO:0102039">
    <property type="term" value="F:NADH-dependent peroxiredoxin activity"/>
    <property type="evidence" value="ECO:0007669"/>
    <property type="project" value="UniProtKB-EC"/>
</dbReference>
<evidence type="ECO:0000259" key="17">
    <source>
        <dbReference type="PROSITE" id="PS51352"/>
    </source>
</evidence>
<evidence type="ECO:0000256" key="14">
    <source>
        <dbReference type="ARBA" id="ARBA00047572"/>
    </source>
</evidence>
<dbReference type="GO" id="GO:0008379">
    <property type="term" value="F:thioredoxin peroxidase activity"/>
    <property type="evidence" value="ECO:0007669"/>
    <property type="project" value="TreeGrafter"/>
</dbReference>
<dbReference type="InterPro" id="IPR050217">
    <property type="entry name" value="Peroxiredoxin"/>
</dbReference>
<comment type="catalytic activity">
    <reaction evidence="14 16">
        <text>a hydroperoxide + NADH + H(+) = an alcohol + NAD(+) + H2O</text>
        <dbReference type="Rhea" id="RHEA:62628"/>
        <dbReference type="ChEBI" id="CHEBI:15377"/>
        <dbReference type="ChEBI" id="CHEBI:15378"/>
        <dbReference type="ChEBI" id="CHEBI:30879"/>
        <dbReference type="ChEBI" id="CHEBI:35924"/>
        <dbReference type="ChEBI" id="CHEBI:57540"/>
        <dbReference type="ChEBI" id="CHEBI:57945"/>
        <dbReference type="EC" id="1.11.1.26"/>
    </reaction>
</comment>
<dbReference type="InterPro" id="IPR000866">
    <property type="entry name" value="AhpC/TSA"/>
</dbReference>
<evidence type="ECO:0000256" key="2">
    <source>
        <dbReference type="ARBA" id="ARBA00009796"/>
    </source>
</evidence>
<evidence type="ECO:0000256" key="15">
    <source>
        <dbReference type="PIRSR" id="PIRSR000239-1"/>
    </source>
</evidence>
<protein>
    <recommendedName>
        <fullName evidence="5 16">Alkyl hydroperoxide reductase C</fullName>
        <ecNumber evidence="4 16">1.11.1.26</ecNumber>
    </recommendedName>
    <alternativeName>
        <fullName evidence="12 16">Peroxiredoxin</fullName>
    </alternativeName>
    <alternativeName>
        <fullName evidence="13 16">Thioredoxin peroxidase</fullName>
    </alternativeName>
</protein>
<evidence type="ECO:0000256" key="5">
    <source>
        <dbReference type="ARBA" id="ARBA00017462"/>
    </source>
</evidence>
<dbReference type="PATRIC" id="fig|1069640.6.peg.1196"/>
<dbReference type="RefSeq" id="WP_046329130.1">
    <property type="nucleotide sequence ID" value="NZ_CP011280.1"/>
</dbReference>
<dbReference type="Proteomes" id="UP000033103">
    <property type="component" value="Chromosome"/>
</dbReference>